<evidence type="ECO:0000313" key="1">
    <source>
        <dbReference type="EMBL" id="CAL1412461.1"/>
    </source>
</evidence>
<sequence>MYVANRGDRGTKLRFWSKRQQRRQTRLDPPQLLRLDARASCHSGGGVAIRVVVDSALRISVGLEDA</sequence>
<proteinExistence type="predicted"/>
<protein>
    <submittedName>
        <fullName evidence="1">Uncharacterized protein</fullName>
    </submittedName>
</protein>
<reference evidence="1 2" key="1">
    <citation type="submission" date="2024-04" db="EMBL/GenBank/DDBJ databases">
        <authorList>
            <person name="Fracassetti M."/>
        </authorList>
    </citation>
    <scope>NUCLEOTIDE SEQUENCE [LARGE SCALE GENOMIC DNA]</scope>
</reference>
<evidence type="ECO:0000313" key="2">
    <source>
        <dbReference type="Proteomes" id="UP001497516"/>
    </source>
</evidence>
<gene>
    <name evidence="1" type="ORF">LTRI10_LOCUS51756</name>
</gene>
<dbReference type="Proteomes" id="UP001497516">
    <property type="component" value="Chromosome 9"/>
</dbReference>
<keyword evidence="2" id="KW-1185">Reference proteome</keyword>
<dbReference type="EMBL" id="OZ034822">
    <property type="protein sequence ID" value="CAL1412461.1"/>
    <property type="molecule type" value="Genomic_DNA"/>
</dbReference>
<accession>A0AAV2GNS1</accession>
<dbReference type="AlphaFoldDB" id="A0AAV2GNS1"/>
<organism evidence="1 2">
    <name type="scientific">Linum trigynum</name>
    <dbReference type="NCBI Taxonomy" id="586398"/>
    <lineage>
        <taxon>Eukaryota</taxon>
        <taxon>Viridiplantae</taxon>
        <taxon>Streptophyta</taxon>
        <taxon>Embryophyta</taxon>
        <taxon>Tracheophyta</taxon>
        <taxon>Spermatophyta</taxon>
        <taxon>Magnoliopsida</taxon>
        <taxon>eudicotyledons</taxon>
        <taxon>Gunneridae</taxon>
        <taxon>Pentapetalae</taxon>
        <taxon>rosids</taxon>
        <taxon>fabids</taxon>
        <taxon>Malpighiales</taxon>
        <taxon>Linaceae</taxon>
        <taxon>Linum</taxon>
    </lineage>
</organism>
<name>A0AAV2GNS1_9ROSI</name>